<keyword evidence="2" id="KW-1003">Cell membrane</keyword>
<comment type="subcellular location">
    <subcellularLocation>
        <location evidence="1">Cell membrane</location>
        <topology evidence="1">Multi-pass membrane protein</topology>
    </subcellularLocation>
</comment>
<dbReference type="Pfam" id="PF09335">
    <property type="entry name" value="VTT_dom"/>
    <property type="match status" value="1"/>
</dbReference>
<evidence type="ECO:0000256" key="1">
    <source>
        <dbReference type="ARBA" id="ARBA00004651"/>
    </source>
</evidence>
<gene>
    <name evidence="10" type="ORF">N0F65_003268</name>
</gene>
<keyword evidence="3 8" id="KW-0812">Transmembrane</keyword>
<dbReference type="EMBL" id="DAKRPA010000325">
    <property type="protein sequence ID" value="DAZ93317.1"/>
    <property type="molecule type" value="Genomic_DNA"/>
</dbReference>
<name>A0AAV2YEV5_9STRA</name>
<comment type="caution">
    <text evidence="10">The sequence shown here is derived from an EMBL/GenBank/DDBJ whole genome shotgun (WGS) entry which is preliminary data.</text>
</comment>
<feature type="domain" description="VTT" evidence="9">
    <location>
        <begin position="88"/>
        <end position="206"/>
    </location>
</feature>
<evidence type="ECO:0000256" key="3">
    <source>
        <dbReference type="ARBA" id="ARBA00022692"/>
    </source>
</evidence>
<feature type="transmembrane region" description="Helical" evidence="8">
    <location>
        <begin position="100"/>
        <end position="122"/>
    </location>
</feature>
<feature type="coiled-coil region" evidence="6">
    <location>
        <begin position="367"/>
        <end position="439"/>
    </location>
</feature>
<keyword evidence="5 8" id="KW-0472">Membrane</keyword>
<feature type="region of interest" description="Disordered" evidence="7">
    <location>
        <begin position="260"/>
        <end position="297"/>
    </location>
</feature>
<dbReference type="GO" id="GO:0005886">
    <property type="term" value="C:plasma membrane"/>
    <property type="evidence" value="ECO:0007669"/>
    <property type="project" value="UniProtKB-SubCell"/>
</dbReference>
<feature type="transmembrane region" description="Helical" evidence="8">
    <location>
        <begin position="228"/>
        <end position="247"/>
    </location>
</feature>
<dbReference type="InterPro" id="IPR032816">
    <property type="entry name" value="VTT_dom"/>
</dbReference>
<feature type="transmembrane region" description="Helical" evidence="8">
    <location>
        <begin position="35"/>
        <end position="58"/>
    </location>
</feature>
<reference evidence="10" key="1">
    <citation type="submission" date="2022-11" db="EMBL/GenBank/DDBJ databases">
        <authorList>
            <person name="Morgan W.R."/>
            <person name="Tartar A."/>
        </authorList>
    </citation>
    <scope>NUCLEOTIDE SEQUENCE</scope>
    <source>
        <strain evidence="10">ARSEF 373</strain>
    </source>
</reference>
<reference evidence="10" key="2">
    <citation type="journal article" date="2023" name="Microbiol Resour">
        <title>Decontamination and Annotation of the Draft Genome Sequence of the Oomycete Lagenidium giganteum ARSEF 373.</title>
        <authorList>
            <person name="Morgan W.R."/>
            <person name="Tartar A."/>
        </authorList>
    </citation>
    <scope>NUCLEOTIDE SEQUENCE</scope>
    <source>
        <strain evidence="10">ARSEF 373</strain>
    </source>
</reference>
<protein>
    <recommendedName>
        <fullName evidence="9">VTT domain-containing protein</fullName>
    </recommendedName>
</protein>
<dbReference type="PANTHER" id="PTHR12677">
    <property type="entry name" value="GOLGI APPARATUS MEMBRANE PROTEIN TVP38-RELATED"/>
    <property type="match status" value="1"/>
</dbReference>
<dbReference type="AlphaFoldDB" id="A0AAV2YEV5"/>
<sequence>MGLGKVQLLATQRLRHWKDQSRAVRCRVRKYARPALYATLVAIALAVLVTVVPMKAIAASLVKWMQRHPTLGAFLIPVTLWVAIPLAIPSTIFEVLAGSLFGVIGGALISLAGKVGGAVIAFQLGKAIGRERVGNYLFKKFPSFRAICEVLQKSSWKPLLLLQVSSLPNALKCYGLAIVDISLFRFTVSTMIGGFPHAIMWGFVGNQARDVLTSGDGDGVRSRSSRTIFMVGGMVCTALAMGFLVYYTRKELLEMQTKVDHKADGDSDDDTTDLEDPHSPLVRRAKKRPSQAAAPMDVAVDRAIERLNALKLQDKQIGGYRNGNGRHGRDHEAGVPEEENQEDFTQNGYGQVQAPLMVEASHVRRTQEEYEHKLREQEHRMQAMHQEMQLLRQRLQQSEHQNSLLRGALSSVETQQKQIQDQELTINELQQQVRQLRATNYRLQFVVQQNEAAHTNSAFMPPRPPDIF</sequence>
<keyword evidence="6" id="KW-0175">Coiled coil</keyword>
<evidence type="ECO:0000256" key="5">
    <source>
        <dbReference type="ARBA" id="ARBA00023136"/>
    </source>
</evidence>
<evidence type="ECO:0000256" key="2">
    <source>
        <dbReference type="ARBA" id="ARBA00022475"/>
    </source>
</evidence>
<evidence type="ECO:0000256" key="8">
    <source>
        <dbReference type="SAM" id="Phobius"/>
    </source>
</evidence>
<organism evidence="10 11">
    <name type="scientific">Lagenidium giganteum</name>
    <dbReference type="NCBI Taxonomy" id="4803"/>
    <lineage>
        <taxon>Eukaryota</taxon>
        <taxon>Sar</taxon>
        <taxon>Stramenopiles</taxon>
        <taxon>Oomycota</taxon>
        <taxon>Peronosporomycetes</taxon>
        <taxon>Pythiales</taxon>
        <taxon>Pythiaceae</taxon>
    </lineage>
</organism>
<dbReference type="PANTHER" id="PTHR12677:SF59">
    <property type="entry name" value="GOLGI APPARATUS MEMBRANE PROTEIN TVP38-RELATED"/>
    <property type="match status" value="1"/>
</dbReference>
<keyword evidence="4 8" id="KW-1133">Transmembrane helix</keyword>
<evidence type="ECO:0000313" key="10">
    <source>
        <dbReference type="EMBL" id="DAZ93317.1"/>
    </source>
</evidence>
<feature type="region of interest" description="Disordered" evidence="7">
    <location>
        <begin position="316"/>
        <end position="340"/>
    </location>
</feature>
<evidence type="ECO:0000313" key="11">
    <source>
        <dbReference type="Proteomes" id="UP001146120"/>
    </source>
</evidence>
<proteinExistence type="predicted"/>
<keyword evidence="11" id="KW-1185">Reference proteome</keyword>
<evidence type="ECO:0000259" key="9">
    <source>
        <dbReference type="Pfam" id="PF09335"/>
    </source>
</evidence>
<evidence type="ECO:0000256" key="6">
    <source>
        <dbReference type="SAM" id="Coils"/>
    </source>
</evidence>
<evidence type="ECO:0000256" key="7">
    <source>
        <dbReference type="SAM" id="MobiDB-lite"/>
    </source>
</evidence>
<accession>A0AAV2YEV5</accession>
<dbReference type="Proteomes" id="UP001146120">
    <property type="component" value="Unassembled WGS sequence"/>
</dbReference>
<dbReference type="InterPro" id="IPR015414">
    <property type="entry name" value="TMEM64"/>
</dbReference>
<feature type="transmembrane region" description="Helical" evidence="8">
    <location>
        <begin position="70"/>
        <end position="88"/>
    </location>
</feature>
<evidence type="ECO:0000256" key="4">
    <source>
        <dbReference type="ARBA" id="ARBA00022989"/>
    </source>
</evidence>